<sequence length="497" mass="56441">MSTKLYSYWLLRRDGDSYTSKGRYSHSFFPYASVEALVQVARSHIPPEDAQLGGLSIEVHGLDGALSPREFRAKLAKVITPENRFYPHETMAEISHPENLIVFYTYAPINICFAIFQKKATSYTYFTHDSLTGLHTQNVAVIEAAVRVRLRALLQDGDLTGAFEVAVWDLRYNLTHSSRVIDISKPHVSILPDTKKPESANTLRQLLKETEQTFNDAYFRTQCDRLIWSDELTRISNTQSLIVIASERHEVCFDFGVFRRTSTSFQYIEHGYYKGRSCDTVQTIENAARECIGLRYEASDIGDICVYEPQISYAEAYNAPLGNLGNLSPDSDKLRTSALQLLATRRLWEIDSKVLIVVFGGDTIPDAKIRFTYALFNRTLTSLDYVSQSFVKLSSGRTVKSILTAARGMMNTISEDHAPKSFEVRVYRTMEGFEEAMKNTFYGILKLDEDHERNHKWDPARHPFLPPESPLLDLDPTQNLLVIFFPPLPANIAENVG</sequence>
<dbReference type="EMBL" id="WIUZ02000006">
    <property type="protein sequence ID" value="KAF9786479.1"/>
    <property type="molecule type" value="Genomic_DNA"/>
</dbReference>
<reference evidence="1" key="1">
    <citation type="journal article" date="2020" name="Nat. Commun.">
        <title>Large-scale genome sequencing of mycorrhizal fungi provides insights into the early evolution of symbiotic traits.</title>
        <authorList>
            <person name="Miyauchi S."/>
            <person name="Kiss E."/>
            <person name="Kuo A."/>
            <person name="Drula E."/>
            <person name="Kohler A."/>
            <person name="Sanchez-Garcia M."/>
            <person name="Morin E."/>
            <person name="Andreopoulos B."/>
            <person name="Barry K.W."/>
            <person name="Bonito G."/>
            <person name="Buee M."/>
            <person name="Carver A."/>
            <person name="Chen C."/>
            <person name="Cichocki N."/>
            <person name="Clum A."/>
            <person name="Culley D."/>
            <person name="Crous P.W."/>
            <person name="Fauchery L."/>
            <person name="Girlanda M."/>
            <person name="Hayes R.D."/>
            <person name="Keri Z."/>
            <person name="LaButti K."/>
            <person name="Lipzen A."/>
            <person name="Lombard V."/>
            <person name="Magnuson J."/>
            <person name="Maillard F."/>
            <person name="Murat C."/>
            <person name="Nolan M."/>
            <person name="Ohm R.A."/>
            <person name="Pangilinan J."/>
            <person name="Pereira M.F."/>
            <person name="Perotto S."/>
            <person name="Peter M."/>
            <person name="Pfister S."/>
            <person name="Riley R."/>
            <person name="Sitrit Y."/>
            <person name="Stielow J.B."/>
            <person name="Szollosi G."/>
            <person name="Zifcakova L."/>
            <person name="Stursova M."/>
            <person name="Spatafora J.W."/>
            <person name="Tedersoo L."/>
            <person name="Vaario L.M."/>
            <person name="Yamada A."/>
            <person name="Yan M."/>
            <person name="Wang P."/>
            <person name="Xu J."/>
            <person name="Bruns T."/>
            <person name="Baldrian P."/>
            <person name="Vilgalys R."/>
            <person name="Dunand C."/>
            <person name="Henrissat B."/>
            <person name="Grigoriev I.V."/>
            <person name="Hibbett D."/>
            <person name="Nagy L.G."/>
            <person name="Martin F.M."/>
        </authorList>
    </citation>
    <scope>NUCLEOTIDE SEQUENCE</scope>
    <source>
        <strain evidence="1">UH-Tt-Lm1</strain>
    </source>
</reference>
<protein>
    <submittedName>
        <fullName evidence="1">Uncharacterized protein</fullName>
    </submittedName>
</protein>
<dbReference type="AlphaFoldDB" id="A0A9P6HHU1"/>
<evidence type="ECO:0000313" key="2">
    <source>
        <dbReference type="Proteomes" id="UP000736335"/>
    </source>
</evidence>
<dbReference type="Proteomes" id="UP000736335">
    <property type="component" value="Unassembled WGS sequence"/>
</dbReference>
<proteinExistence type="predicted"/>
<name>A0A9P6HHU1_9AGAM</name>
<reference evidence="1" key="2">
    <citation type="submission" date="2020-11" db="EMBL/GenBank/DDBJ databases">
        <authorList>
            <consortium name="DOE Joint Genome Institute"/>
            <person name="Kuo A."/>
            <person name="Miyauchi S."/>
            <person name="Kiss E."/>
            <person name="Drula E."/>
            <person name="Kohler A."/>
            <person name="Sanchez-Garcia M."/>
            <person name="Andreopoulos B."/>
            <person name="Barry K.W."/>
            <person name="Bonito G."/>
            <person name="Buee M."/>
            <person name="Carver A."/>
            <person name="Chen C."/>
            <person name="Cichocki N."/>
            <person name="Clum A."/>
            <person name="Culley D."/>
            <person name="Crous P.W."/>
            <person name="Fauchery L."/>
            <person name="Girlanda M."/>
            <person name="Hayes R."/>
            <person name="Keri Z."/>
            <person name="Labutti K."/>
            <person name="Lipzen A."/>
            <person name="Lombard V."/>
            <person name="Magnuson J."/>
            <person name="Maillard F."/>
            <person name="Morin E."/>
            <person name="Murat C."/>
            <person name="Nolan M."/>
            <person name="Ohm R."/>
            <person name="Pangilinan J."/>
            <person name="Pereira M."/>
            <person name="Perotto S."/>
            <person name="Peter M."/>
            <person name="Riley R."/>
            <person name="Sitrit Y."/>
            <person name="Stielow B."/>
            <person name="Szollosi G."/>
            <person name="Zifcakova L."/>
            <person name="Stursova M."/>
            <person name="Spatafora J.W."/>
            <person name="Tedersoo L."/>
            <person name="Vaario L.-M."/>
            <person name="Yamada A."/>
            <person name="Yan M."/>
            <person name="Wang P."/>
            <person name="Xu J."/>
            <person name="Bruns T."/>
            <person name="Baldrian P."/>
            <person name="Vilgalys R."/>
            <person name="Henrissat B."/>
            <person name="Grigoriev I.V."/>
            <person name="Hibbett D."/>
            <person name="Nagy L.G."/>
            <person name="Martin F.M."/>
        </authorList>
    </citation>
    <scope>NUCLEOTIDE SEQUENCE</scope>
    <source>
        <strain evidence="1">UH-Tt-Lm1</strain>
    </source>
</reference>
<evidence type="ECO:0000313" key="1">
    <source>
        <dbReference type="EMBL" id="KAF9786479.1"/>
    </source>
</evidence>
<organism evidence="1 2">
    <name type="scientific">Thelephora terrestris</name>
    <dbReference type="NCBI Taxonomy" id="56493"/>
    <lineage>
        <taxon>Eukaryota</taxon>
        <taxon>Fungi</taxon>
        <taxon>Dikarya</taxon>
        <taxon>Basidiomycota</taxon>
        <taxon>Agaricomycotina</taxon>
        <taxon>Agaricomycetes</taxon>
        <taxon>Thelephorales</taxon>
        <taxon>Thelephoraceae</taxon>
        <taxon>Thelephora</taxon>
    </lineage>
</organism>
<comment type="caution">
    <text evidence="1">The sequence shown here is derived from an EMBL/GenBank/DDBJ whole genome shotgun (WGS) entry which is preliminary data.</text>
</comment>
<accession>A0A9P6HHU1</accession>
<gene>
    <name evidence="1" type="ORF">BJ322DRAFT_1020505</name>
</gene>
<keyword evidence="2" id="KW-1185">Reference proteome</keyword>